<keyword evidence="2" id="KW-1185">Reference proteome</keyword>
<dbReference type="EMBL" id="BDDD01004443">
    <property type="protein sequence ID" value="GAV87683.1"/>
    <property type="molecule type" value="Genomic_DNA"/>
</dbReference>
<sequence>MEAESIKMMNQDMVKLDRFYGNNFTRWQDKMKFLLIVLKIYYIWDPNFQPIEDHVTTTDETQPNAKALKRVNQQRKKHEEDELLCRGHILNTLSDRLFNLFTGMKSTKEIWDVLEFKYRAEEQGTNKYLIAKYFYFKFVDTKPLLEQEHELQMIVNKIHALKIEIPETFQVGAIIAKLPSSWKDYGKKFMHKSEDITLEHIQKHLGIEEELRLHDNKNSFLFEKGIGL</sequence>
<evidence type="ECO:0000313" key="2">
    <source>
        <dbReference type="Proteomes" id="UP000187406"/>
    </source>
</evidence>
<reference evidence="2" key="1">
    <citation type="submission" date="2016-04" db="EMBL/GenBank/DDBJ databases">
        <title>Cephalotus genome sequencing.</title>
        <authorList>
            <person name="Fukushima K."/>
            <person name="Hasebe M."/>
            <person name="Fang X."/>
        </authorList>
    </citation>
    <scope>NUCLEOTIDE SEQUENCE [LARGE SCALE GENOMIC DNA]</scope>
    <source>
        <strain evidence="2">cv. St1</strain>
    </source>
</reference>
<organism evidence="1 2">
    <name type="scientific">Cephalotus follicularis</name>
    <name type="common">Albany pitcher plant</name>
    <dbReference type="NCBI Taxonomy" id="3775"/>
    <lineage>
        <taxon>Eukaryota</taxon>
        <taxon>Viridiplantae</taxon>
        <taxon>Streptophyta</taxon>
        <taxon>Embryophyta</taxon>
        <taxon>Tracheophyta</taxon>
        <taxon>Spermatophyta</taxon>
        <taxon>Magnoliopsida</taxon>
        <taxon>eudicotyledons</taxon>
        <taxon>Gunneridae</taxon>
        <taxon>Pentapetalae</taxon>
        <taxon>rosids</taxon>
        <taxon>fabids</taxon>
        <taxon>Oxalidales</taxon>
        <taxon>Cephalotaceae</taxon>
        <taxon>Cephalotus</taxon>
    </lineage>
</organism>
<protein>
    <submittedName>
        <fullName evidence="1">UBN2_2 domain-containing protein</fullName>
    </submittedName>
</protein>
<gene>
    <name evidence="1" type="ORF">CFOL_v3_31109</name>
</gene>
<dbReference type="PANTHER" id="PTHR47592:SF31">
    <property type="entry name" value="ZINC FINGER, CCHC-TYPE-RELATED"/>
    <property type="match status" value="1"/>
</dbReference>
<dbReference type="Pfam" id="PF14223">
    <property type="entry name" value="Retrotran_gag_2"/>
    <property type="match status" value="1"/>
</dbReference>
<dbReference type="PANTHER" id="PTHR47592">
    <property type="entry name" value="PBF68 PROTEIN"/>
    <property type="match status" value="1"/>
</dbReference>
<accession>A0A1Q3D5U9</accession>
<name>A0A1Q3D5U9_CEPFO</name>
<proteinExistence type="predicted"/>
<dbReference type="AlphaFoldDB" id="A0A1Q3D5U9"/>
<comment type="caution">
    <text evidence="1">The sequence shown here is derived from an EMBL/GenBank/DDBJ whole genome shotgun (WGS) entry which is preliminary data.</text>
</comment>
<evidence type="ECO:0000313" key="1">
    <source>
        <dbReference type="EMBL" id="GAV87683.1"/>
    </source>
</evidence>
<dbReference type="OrthoDB" id="1740512at2759"/>
<dbReference type="Proteomes" id="UP000187406">
    <property type="component" value="Unassembled WGS sequence"/>
</dbReference>
<dbReference type="InParanoid" id="A0A1Q3D5U9"/>